<name>A0ABW5G842_9PSEU</name>
<evidence type="ECO:0000313" key="2">
    <source>
        <dbReference type="EMBL" id="MFD2457255.1"/>
    </source>
</evidence>
<proteinExistence type="predicted"/>
<comment type="caution">
    <text evidence="2">The sequence shown here is derived from an EMBL/GenBank/DDBJ whole genome shotgun (WGS) entry which is preliminary data.</text>
</comment>
<feature type="signal peptide" evidence="1">
    <location>
        <begin position="1"/>
        <end position="23"/>
    </location>
</feature>
<protein>
    <recommendedName>
        <fullName evidence="4">Peptidase inhibitor family I36</fullName>
    </recommendedName>
</protein>
<sequence length="124" mass="13369">MDKLRVVLVGAAVAAGMVLPAVAAEATESAPVRAAAAYGCPDGDVCIYPGPDWNDNRPEHKYYKYGTYNVYNMYGVHRIFNNQTGGATMRTCTGKNGVGCEGYLPAGWYIDKDMTPINSITLQP</sequence>
<organism evidence="2 3">
    <name type="scientific">Amycolatopsis samaneae</name>
    <dbReference type="NCBI Taxonomy" id="664691"/>
    <lineage>
        <taxon>Bacteria</taxon>
        <taxon>Bacillati</taxon>
        <taxon>Actinomycetota</taxon>
        <taxon>Actinomycetes</taxon>
        <taxon>Pseudonocardiales</taxon>
        <taxon>Pseudonocardiaceae</taxon>
        <taxon>Amycolatopsis</taxon>
    </lineage>
</organism>
<feature type="chain" id="PRO_5045340196" description="Peptidase inhibitor family I36" evidence="1">
    <location>
        <begin position="24"/>
        <end position="124"/>
    </location>
</feature>
<evidence type="ECO:0000256" key="1">
    <source>
        <dbReference type="SAM" id="SignalP"/>
    </source>
</evidence>
<keyword evidence="3" id="KW-1185">Reference proteome</keyword>
<reference evidence="3" key="1">
    <citation type="journal article" date="2019" name="Int. J. Syst. Evol. Microbiol.">
        <title>The Global Catalogue of Microorganisms (GCM) 10K type strain sequencing project: providing services to taxonomists for standard genome sequencing and annotation.</title>
        <authorList>
            <consortium name="The Broad Institute Genomics Platform"/>
            <consortium name="The Broad Institute Genome Sequencing Center for Infectious Disease"/>
            <person name="Wu L."/>
            <person name="Ma J."/>
        </authorList>
    </citation>
    <scope>NUCLEOTIDE SEQUENCE [LARGE SCALE GENOMIC DNA]</scope>
    <source>
        <strain evidence="3">CGMCC 4.7643</strain>
    </source>
</reference>
<evidence type="ECO:0000313" key="3">
    <source>
        <dbReference type="Proteomes" id="UP001597419"/>
    </source>
</evidence>
<dbReference type="RefSeq" id="WP_345388406.1">
    <property type="nucleotide sequence ID" value="NZ_BAABHG010000003.1"/>
</dbReference>
<keyword evidence="1" id="KW-0732">Signal</keyword>
<dbReference type="EMBL" id="JBHUKU010000002">
    <property type="protein sequence ID" value="MFD2457255.1"/>
    <property type="molecule type" value="Genomic_DNA"/>
</dbReference>
<gene>
    <name evidence="2" type="ORF">ACFSYJ_01525</name>
</gene>
<evidence type="ECO:0008006" key="4">
    <source>
        <dbReference type="Google" id="ProtNLM"/>
    </source>
</evidence>
<dbReference type="Proteomes" id="UP001597419">
    <property type="component" value="Unassembled WGS sequence"/>
</dbReference>
<accession>A0ABW5G842</accession>